<protein>
    <submittedName>
        <fullName evidence="2">Bleomycin resistance family protein</fullName>
    </submittedName>
</protein>
<dbReference type="RefSeq" id="WP_406693388.1">
    <property type="nucleotide sequence ID" value="NZ_CP155447.1"/>
</dbReference>
<dbReference type="Pfam" id="PF00903">
    <property type="entry name" value="Glyoxalase"/>
    <property type="match status" value="1"/>
</dbReference>
<dbReference type="SUPFAM" id="SSF54593">
    <property type="entry name" value="Glyoxalase/Bleomycin resistance protein/Dihydroxybiphenyl dioxygenase"/>
    <property type="match status" value="1"/>
</dbReference>
<organism evidence="2">
    <name type="scientific">Singulisphaera sp. Ch08</name>
    <dbReference type="NCBI Taxonomy" id="3120278"/>
    <lineage>
        <taxon>Bacteria</taxon>
        <taxon>Pseudomonadati</taxon>
        <taxon>Planctomycetota</taxon>
        <taxon>Planctomycetia</taxon>
        <taxon>Isosphaerales</taxon>
        <taxon>Isosphaeraceae</taxon>
        <taxon>Singulisphaera</taxon>
    </lineage>
</organism>
<sequence>MLAKGLTPILNVSDIGQSFAWFEKLGWKKLWDWGDPPAFGAVGSGDCEIFLCQGAQGGRGNGGVKATFGPGGDETADKGVWMSVWVEDADAVHQHCLEQGLDVAFPPTDMPWCVREMHVRHPDGHVFRISQGIKAEE</sequence>
<evidence type="ECO:0000259" key="1">
    <source>
        <dbReference type="PROSITE" id="PS51819"/>
    </source>
</evidence>
<dbReference type="CDD" id="cd16355">
    <property type="entry name" value="VOC_like"/>
    <property type="match status" value="1"/>
</dbReference>
<name>A0AAU7C6G1_9BACT</name>
<reference evidence="2" key="1">
    <citation type="submission" date="2024-05" db="EMBL/GenBank/DDBJ databases">
        <title>Planctomycetes of the genus Singulisphaera possess chitinolytic capabilities.</title>
        <authorList>
            <person name="Ivanova A."/>
        </authorList>
    </citation>
    <scope>NUCLEOTIDE SEQUENCE</scope>
    <source>
        <strain evidence="2">Ch08T</strain>
    </source>
</reference>
<dbReference type="EMBL" id="CP155447">
    <property type="protein sequence ID" value="XBH00718.1"/>
    <property type="molecule type" value="Genomic_DNA"/>
</dbReference>
<dbReference type="Gene3D" id="3.10.180.10">
    <property type="entry name" value="2,3-Dihydroxybiphenyl 1,2-Dioxygenase, domain 1"/>
    <property type="match status" value="1"/>
</dbReference>
<dbReference type="InterPro" id="IPR004360">
    <property type="entry name" value="Glyas_Fos-R_dOase_dom"/>
</dbReference>
<dbReference type="InterPro" id="IPR037523">
    <property type="entry name" value="VOC_core"/>
</dbReference>
<evidence type="ECO:0000313" key="2">
    <source>
        <dbReference type="EMBL" id="XBH00718.1"/>
    </source>
</evidence>
<dbReference type="PROSITE" id="PS51819">
    <property type="entry name" value="VOC"/>
    <property type="match status" value="1"/>
</dbReference>
<proteinExistence type="predicted"/>
<dbReference type="InterPro" id="IPR029068">
    <property type="entry name" value="Glyas_Bleomycin-R_OHBP_Dase"/>
</dbReference>
<feature type="domain" description="VOC" evidence="1">
    <location>
        <begin position="2"/>
        <end position="132"/>
    </location>
</feature>
<gene>
    <name evidence="2" type="ORF">V5E97_20400</name>
</gene>
<dbReference type="AlphaFoldDB" id="A0AAU7C6G1"/>
<accession>A0AAU7C6G1</accession>